<feature type="transmembrane region" description="Helical" evidence="9">
    <location>
        <begin position="92"/>
        <end position="110"/>
    </location>
</feature>
<dbReference type="Proteomes" id="UP000030661">
    <property type="component" value="Unassembled WGS sequence"/>
</dbReference>
<feature type="domain" description="Tripartite ATP-independent periplasmic transporters DctQ component" evidence="10">
    <location>
        <begin position="31"/>
        <end position="158"/>
    </location>
</feature>
<dbReference type="GO" id="GO:0005886">
    <property type="term" value="C:plasma membrane"/>
    <property type="evidence" value="ECO:0007669"/>
    <property type="project" value="UniProtKB-SubCell"/>
</dbReference>
<evidence type="ECO:0000256" key="4">
    <source>
        <dbReference type="ARBA" id="ARBA00022519"/>
    </source>
</evidence>
<keyword evidence="3" id="KW-1003">Cell membrane</keyword>
<dbReference type="AlphaFoldDB" id="A0A081C7Q6"/>
<dbReference type="PANTHER" id="PTHR35011">
    <property type="entry name" value="2,3-DIKETO-L-GULONATE TRAP TRANSPORTER SMALL PERMEASE PROTEIN YIAM"/>
    <property type="match status" value="1"/>
</dbReference>
<keyword evidence="4" id="KW-0997">Cell inner membrane</keyword>
<feature type="transmembrane region" description="Helical" evidence="9">
    <location>
        <begin position="21"/>
        <end position="44"/>
    </location>
</feature>
<dbReference type="STRING" id="1499967.U27_00508"/>
<evidence type="ECO:0000256" key="2">
    <source>
        <dbReference type="ARBA" id="ARBA00022448"/>
    </source>
</evidence>
<dbReference type="EMBL" id="DF820474">
    <property type="protein sequence ID" value="GAK60611.1"/>
    <property type="molecule type" value="Genomic_DNA"/>
</dbReference>
<sequence>MNTIVQRVSGWMDAIERVFSIIIAFMLGFLAFLVGWQVVARYIFNTGIFWAEELALLSMMWATMLGAAGCIRTDSHVRLNILIDRLPARVRLWLLTIMDGVVLWFAFWIVKEGIVLAQRTMGGQMSALRIPIGTTYIILPVAAVFMMLFTVVKMFERIVGQSLSKGGTR</sequence>
<evidence type="ECO:0000313" key="11">
    <source>
        <dbReference type="EMBL" id="GAK60611.1"/>
    </source>
</evidence>
<accession>A0A081C7Q6</accession>
<evidence type="ECO:0000256" key="1">
    <source>
        <dbReference type="ARBA" id="ARBA00004429"/>
    </source>
</evidence>
<gene>
    <name evidence="11" type="ORF">U27_00508</name>
</gene>
<dbReference type="Pfam" id="PF04290">
    <property type="entry name" value="DctQ"/>
    <property type="match status" value="1"/>
</dbReference>
<reference evidence="11" key="1">
    <citation type="journal article" date="2015" name="PeerJ">
        <title>First genomic representation of candidate bacterial phylum KSB3 points to enhanced environmental sensing as a trigger of wastewater bulking.</title>
        <authorList>
            <person name="Sekiguchi Y."/>
            <person name="Ohashi A."/>
            <person name="Parks D.H."/>
            <person name="Yamauchi T."/>
            <person name="Tyson G.W."/>
            <person name="Hugenholtz P."/>
        </authorList>
    </citation>
    <scope>NUCLEOTIDE SEQUENCE [LARGE SCALE GENOMIC DNA]</scope>
</reference>
<keyword evidence="7 9" id="KW-0472">Membrane</keyword>
<evidence type="ECO:0000256" key="5">
    <source>
        <dbReference type="ARBA" id="ARBA00022692"/>
    </source>
</evidence>
<evidence type="ECO:0000256" key="8">
    <source>
        <dbReference type="ARBA" id="ARBA00038436"/>
    </source>
</evidence>
<evidence type="ECO:0000259" key="10">
    <source>
        <dbReference type="Pfam" id="PF04290"/>
    </source>
</evidence>
<dbReference type="GO" id="GO:0015740">
    <property type="term" value="P:C4-dicarboxylate transport"/>
    <property type="evidence" value="ECO:0007669"/>
    <property type="project" value="TreeGrafter"/>
</dbReference>
<comment type="subcellular location">
    <subcellularLocation>
        <location evidence="1">Cell inner membrane</location>
        <topology evidence="1">Multi-pass membrane protein</topology>
    </subcellularLocation>
</comment>
<dbReference type="PANTHER" id="PTHR35011:SF2">
    <property type="entry name" value="2,3-DIKETO-L-GULONATE TRAP TRANSPORTER SMALL PERMEASE PROTEIN YIAM"/>
    <property type="match status" value="1"/>
</dbReference>
<name>A0A081C7Q6_VECG1</name>
<dbReference type="HOGENOM" id="CLU_086356_9_1_0"/>
<evidence type="ECO:0000313" key="12">
    <source>
        <dbReference type="Proteomes" id="UP000030661"/>
    </source>
</evidence>
<feature type="transmembrane region" description="Helical" evidence="9">
    <location>
        <begin position="50"/>
        <end position="71"/>
    </location>
</feature>
<dbReference type="InterPro" id="IPR055348">
    <property type="entry name" value="DctQ"/>
</dbReference>
<keyword evidence="2" id="KW-0813">Transport</keyword>
<dbReference type="GO" id="GO:0022857">
    <property type="term" value="F:transmembrane transporter activity"/>
    <property type="evidence" value="ECO:0007669"/>
    <property type="project" value="TreeGrafter"/>
</dbReference>
<comment type="similarity">
    <text evidence="8">Belongs to the TRAP transporter small permease family.</text>
</comment>
<proteinExistence type="inferred from homology"/>
<protein>
    <submittedName>
        <fullName evidence="11">TRAP dicarboxylate transporter</fullName>
    </submittedName>
</protein>
<evidence type="ECO:0000256" key="6">
    <source>
        <dbReference type="ARBA" id="ARBA00022989"/>
    </source>
</evidence>
<dbReference type="eggNOG" id="COG3090">
    <property type="taxonomic scope" value="Bacteria"/>
</dbReference>
<evidence type="ECO:0000256" key="9">
    <source>
        <dbReference type="SAM" id="Phobius"/>
    </source>
</evidence>
<evidence type="ECO:0000256" key="3">
    <source>
        <dbReference type="ARBA" id="ARBA00022475"/>
    </source>
</evidence>
<keyword evidence="12" id="KW-1185">Reference proteome</keyword>
<dbReference type="InterPro" id="IPR007387">
    <property type="entry name" value="TRAP_DctQ"/>
</dbReference>
<keyword evidence="5 9" id="KW-0812">Transmembrane</keyword>
<feature type="transmembrane region" description="Helical" evidence="9">
    <location>
        <begin position="130"/>
        <end position="152"/>
    </location>
</feature>
<organism evidence="11">
    <name type="scientific">Vecturithrix granuli</name>
    <dbReference type="NCBI Taxonomy" id="1499967"/>
    <lineage>
        <taxon>Bacteria</taxon>
        <taxon>Candidatus Moduliflexota</taxon>
        <taxon>Candidatus Vecturitrichia</taxon>
        <taxon>Candidatus Vecturitrichales</taxon>
        <taxon>Candidatus Vecturitrichaceae</taxon>
        <taxon>Candidatus Vecturithrix</taxon>
    </lineage>
</organism>
<keyword evidence="6 9" id="KW-1133">Transmembrane helix</keyword>
<evidence type="ECO:0000256" key="7">
    <source>
        <dbReference type="ARBA" id="ARBA00023136"/>
    </source>
</evidence>